<dbReference type="Pfam" id="PF24837">
    <property type="entry name" value="AMIN-like"/>
    <property type="match status" value="1"/>
</dbReference>
<dbReference type="RefSeq" id="WP_328939138.1">
    <property type="nucleotide sequence ID" value="NZ_CP108133.1"/>
</dbReference>
<dbReference type="EMBL" id="CP108133">
    <property type="protein sequence ID" value="WTP53347.1"/>
    <property type="molecule type" value="Genomic_DNA"/>
</dbReference>
<evidence type="ECO:0000313" key="3">
    <source>
        <dbReference type="EMBL" id="WTP53347.1"/>
    </source>
</evidence>
<evidence type="ECO:0000313" key="4">
    <source>
        <dbReference type="Proteomes" id="UP001432166"/>
    </source>
</evidence>
<organism evidence="3 4">
    <name type="scientific">Streptomyces tauricus</name>
    <dbReference type="NCBI Taxonomy" id="68274"/>
    <lineage>
        <taxon>Bacteria</taxon>
        <taxon>Bacillati</taxon>
        <taxon>Actinomycetota</taxon>
        <taxon>Actinomycetes</taxon>
        <taxon>Kitasatosporales</taxon>
        <taxon>Streptomycetaceae</taxon>
        <taxon>Streptomyces</taxon>
        <taxon>Streptomyces aurantiacus group</taxon>
    </lineage>
</organism>
<accession>A0ABZ1JT25</accession>
<gene>
    <name evidence="3" type="ORF">OG288_36560</name>
</gene>
<reference evidence="3" key="1">
    <citation type="submission" date="2022-10" db="EMBL/GenBank/DDBJ databases">
        <title>The complete genomes of actinobacterial strains from the NBC collection.</title>
        <authorList>
            <person name="Joergensen T.S."/>
            <person name="Alvarez Arevalo M."/>
            <person name="Sterndorff E.B."/>
            <person name="Faurdal D."/>
            <person name="Vuksanovic O."/>
            <person name="Mourched A.-S."/>
            <person name="Charusanti P."/>
            <person name="Shaw S."/>
            <person name="Blin K."/>
            <person name="Weber T."/>
        </authorList>
    </citation>
    <scope>NUCLEOTIDE SEQUENCE</scope>
    <source>
        <strain evidence="3">NBC_00189</strain>
    </source>
</reference>
<protein>
    <recommendedName>
        <fullName evidence="2">AMIN-like domain-containing protein</fullName>
    </recommendedName>
</protein>
<feature type="region of interest" description="Disordered" evidence="1">
    <location>
        <begin position="1"/>
        <end position="21"/>
    </location>
</feature>
<keyword evidence="4" id="KW-1185">Reference proteome</keyword>
<evidence type="ECO:0000256" key="1">
    <source>
        <dbReference type="SAM" id="MobiDB-lite"/>
    </source>
</evidence>
<dbReference type="Proteomes" id="UP001432166">
    <property type="component" value="Chromosome"/>
</dbReference>
<evidence type="ECO:0000259" key="2">
    <source>
        <dbReference type="Pfam" id="PF24837"/>
    </source>
</evidence>
<proteinExistence type="predicted"/>
<dbReference type="InterPro" id="IPR056303">
    <property type="entry name" value="AMIN-like"/>
</dbReference>
<name>A0ABZ1JT25_9ACTN</name>
<sequence>MPTYPGQMGQPLPGVNPTGHKIFQDAKFAGSSEGRSQLGLGVRARPPFRVLQLDRRLVVDIAHTW</sequence>
<feature type="domain" description="AMIN-like" evidence="2">
    <location>
        <begin position="11"/>
        <end position="63"/>
    </location>
</feature>